<comment type="caution">
    <text evidence="1">The sequence shown here is derived from an EMBL/GenBank/DDBJ whole genome shotgun (WGS) entry which is preliminary data.</text>
</comment>
<dbReference type="Proteomes" id="UP000295367">
    <property type="component" value="Unassembled WGS sequence"/>
</dbReference>
<evidence type="ECO:0000313" key="2">
    <source>
        <dbReference type="Proteomes" id="UP000295367"/>
    </source>
</evidence>
<proteinExistence type="predicted"/>
<keyword evidence="2" id="KW-1185">Reference proteome</keyword>
<reference evidence="1 2" key="1">
    <citation type="submission" date="2019-03" db="EMBL/GenBank/DDBJ databases">
        <title>Genomic Encyclopedia of Type Strains, Phase IV (KMG-IV): sequencing the most valuable type-strain genomes for metagenomic binning, comparative biology and taxonomic classification.</title>
        <authorList>
            <person name="Goeker M."/>
        </authorList>
    </citation>
    <scope>NUCLEOTIDE SEQUENCE [LARGE SCALE GENOMIC DNA]</scope>
    <source>
        <strain evidence="1 2">DSM 100309</strain>
    </source>
</reference>
<dbReference type="InterPro" id="IPR007922">
    <property type="entry name" value="DciA-like"/>
</dbReference>
<dbReference type="AlphaFoldDB" id="A0A4R3XW18"/>
<dbReference type="RefSeq" id="WP_124944836.1">
    <property type="nucleotide sequence ID" value="NZ_BHVT01000003.1"/>
</dbReference>
<name>A0A4R3XW18_9PROT</name>
<sequence length="146" mass="16147">MSANKLNSYLHASPILDSLAIKAQRLLDLQKVFNHLAPQSLVNYSSIASFENNILVVYTVNGAIAAKLKQQIPSVLAKFHKRGFEITSIRVEVQAHPRSTNLNKMKEIELSPGATQSLETLAESLSESPLKLALLTMLQRHTVKKS</sequence>
<gene>
    <name evidence="1" type="ORF">EDC63_11746</name>
</gene>
<dbReference type="EMBL" id="SMCO01000017">
    <property type="protein sequence ID" value="TCV83011.1"/>
    <property type="molecule type" value="Genomic_DNA"/>
</dbReference>
<accession>A0A4R3XW18</accession>
<dbReference type="OrthoDB" id="9180666at2"/>
<evidence type="ECO:0000313" key="1">
    <source>
        <dbReference type="EMBL" id="TCV83011.1"/>
    </source>
</evidence>
<organism evidence="1 2">
    <name type="scientific">Sulfurirhabdus autotrophica</name>
    <dbReference type="NCBI Taxonomy" id="1706046"/>
    <lineage>
        <taxon>Bacteria</taxon>
        <taxon>Pseudomonadati</taxon>
        <taxon>Pseudomonadota</taxon>
        <taxon>Betaproteobacteria</taxon>
        <taxon>Nitrosomonadales</taxon>
        <taxon>Sulfuricellaceae</taxon>
        <taxon>Sulfurirhabdus</taxon>
    </lineage>
</organism>
<dbReference type="Pfam" id="PF05258">
    <property type="entry name" value="DciA"/>
    <property type="match status" value="1"/>
</dbReference>
<protein>
    <submittedName>
        <fullName evidence="1">DNA polymerase III PolC-type</fullName>
    </submittedName>
</protein>